<keyword evidence="6" id="KW-0503">Monooxygenase</keyword>
<dbReference type="SUPFAM" id="SSF48264">
    <property type="entry name" value="Cytochrome P450"/>
    <property type="match status" value="1"/>
</dbReference>
<evidence type="ECO:0000256" key="3">
    <source>
        <dbReference type="ARBA" id="ARBA00022723"/>
    </source>
</evidence>
<dbReference type="EMBL" id="VYTZ01000015">
    <property type="protein sequence ID" value="KAA9374628.1"/>
    <property type="molecule type" value="Genomic_DNA"/>
</dbReference>
<keyword evidence="4" id="KW-0560">Oxidoreductase</keyword>
<name>A0A5J5JWM4_9ACTN</name>
<dbReference type="GO" id="GO:0004497">
    <property type="term" value="F:monooxygenase activity"/>
    <property type="evidence" value="ECO:0007669"/>
    <property type="project" value="UniProtKB-KW"/>
</dbReference>
<feature type="region of interest" description="Disordered" evidence="8">
    <location>
        <begin position="1"/>
        <end position="119"/>
    </location>
</feature>
<evidence type="ECO:0000256" key="8">
    <source>
        <dbReference type="SAM" id="MobiDB-lite"/>
    </source>
</evidence>
<comment type="cofactor">
    <cofactor evidence="7">
        <name>heme</name>
        <dbReference type="ChEBI" id="CHEBI:30413"/>
    </cofactor>
</comment>
<dbReference type="InterPro" id="IPR001128">
    <property type="entry name" value="Cyt_P450"/>
</dbReference>
<feature type="compositionally biased region" description="Low complexity" evidence="8">
    <location>
        <begin position="19"/>
        <end position="32"/>
    </location>
</feature>
<dbReference type="InterPro" id="IPR002401">
    <property type="entry name" value="Cyt_P450_E_grp-I"/>
</dbReference>
<keyword evidence="5 7" id="KW-0408">Iron</keyword>
<dbReference type="AlphaFoldDB" id="A0A5J5JWM4"/>
<keyword evidence="3 7" id="KW-0479">Metal-binding</keyword>
<evidence type="ECO:0000256" key="2">
    <source>
        <dbReference type="ARBA" id="ARBA00022617"/>
    </source>
</evidence>
<dbReference type="Pfam" id="PF00067">
    <property type="entry name" value="p450"/>
    <property type="match status" value="1"/>
</dbReference>
<dbReference type="Gene3D" id="1.10.630.10">
    <property type="entry name" value="Cytochrome P450"/>
    <property type="match status" value="1"/>
</dbReference>
<organism evidence="9 10">
    <name type="scientific">Microbispora cellulosiformans</name>
    <dbReference type="NCBI Taxonomy" id="2614688"/>
    <lineage>
        <taxon>Bacteria</taxon>
        <taxon>Bacillati</taxon>
        <taxon>Actinomycetota</taxon>
        <taxon>Actinomycetes</taxon>
        <taxon>Streptosporangiales</taxon>
        <taxon>Streptosporangiaceae</taxon>
        <taxon>Microbispora</taxon>
    </lineage>
</organism>
<accession>A0A5J5JWM4</accession>
<dbReference type="PRINTS" id="PR00463">
    <property type="entry name" value="EP450I"/>
</dbReference>
<sequence length="548" mass="60531">MPPMLPVPSSRFLVPAPGPGARRAAPDAGPVDGRVPYAATRRDPLAMRLSPCRQFPAGPGNDYVESPSHGDERPQDGWRIMRSPLRRAPRGGLDHDGAPERGKAPEHAGRPPRAPGGRPLLGHVKPLLTDPLGLLASLPRHGEVVELRFGRTPTYVVCSPEAAQRVLRNSDHAFDKGGVFYENMRSIVGDGMATCPLAKHKRLRRLAQPAFQSGRMTGYARTIQAQVDAVTATWRHGQVLDVLPEMRSLATRSNLATMFCRRDLGPEVAGLRQSVTDFVDHQTILRMIAPGLNRLPTGRNRRYRASEARLLRFLDEEIAAYRKDGKDHGDLMSMFTTALDSDRLSDKEVRDTAMTVLLGGITATAVGHAWALHQLSQDSALDAEVADEAQAVAQLGQEHTAAEVMARLPRTRGVVAEVLRRRSPSYIFPRVTVTDTTIGSRRIPAGAQVLLSPYVLHHRPDLFPSPEDFDPYRWDGRDPHQVKGWLPFGAGESKCIAYELAFMDLTLSLAGIVRSWRMHPCPGSVRPRPRLHLEPHGLTLRLTERNPR</sequence>
<proteinExistence type="inferred from homology"/>
<dbReference type="PANTHER" id="PTHR24291:SF50">
    <property type="entry name" value="BIFUNCTIONAL ALBAFLAVENONE MONOOXYGENASE_TERPENE SYNTHASE"/>
    <property type="match status" value="1"/>
</dbReference>
<evidence type="ECO:0000313" key="9">
    <source>
        <dbReference type="EMBL" id="KAA9374628.1"/>
    </source>
</evidence>
<evidence type="ECO:0000256" key="5">
    <source>
        <dbReference type="ARBA" id="ARBA00023004"/>
    </source>
</evidence>
<feature type="binding site" description="axial binding residue" evidence="7">
    <location>
        <position position="495"/>
    </location>
    <ligand>
        <name>heme</name>
        <dbReference type="ChEBI" id="CHEBI:30413"/>
    </ligand>
    <ligandPart>
        <name>Fe</name>
        <dbReference type="ChEBI" id="CHEBI:18248"/>
    </ligandPart>
</feature>
<evidence type="ECO:0000256" key="4">
    <source>
        <dbReference type="ARBA" id="ARBA00023002"/>
    </source>
</evidence>
<evidence type="ECO:0000256" key="7">
    <source>
        <dbReference type="PIRSR" id="PIRSR602401-1"/>
    </source>
</evidence>
<dbReference type="GO" id="GO:0005506">
    <property type="term" value="F:iron ion binding"/>
    <property type="evidence" value="ECO:0007669"/>
    <property type="project" value="InterPro"/>
</dbReference>
<reference evidence="9 10" key="1">
    <citation type="submission" date="2019-09" db="EMBL/GenBank/DDBJ databases">
        <title>Screening of Novel Bioactive Compounds from Soil-Associated.</title>
        <authorList>
            <person name="Gong X."/>
        </authorList>
    </citation>
    <scope>NUCLEOTIDE SEQUENCE [LARGE SCALE GENOMIC DNA]</scope>
    <source>
        <strain evidence="9 10">Gxj-6</strain>
    </source>
</reference>
<dbReference type="InterPro" id="IPR050196">
    <property type="entry name" value="Cytochrome_P450_Monoox"/>
</dbReference>
<comment type="similarity">
    <text evidence="1">Belongs to the cytochrome P450 family.</text>
</comment>
<dbReference type="InterPro" id="IPR036396">
    <property type="entry name" value="Cyt_P450_sf"/>
</dbReference>
<evidence type="ECO:0000256" key="6">
    <source>
        <dbReference type="ARBA" id="ARBA00023033"/>
    </source>
</evidence>
<keyword evidence="10" id="KW-1185">Reference proteome</keyword>
<gene>
    <name evidence="9" type="ORF">F5972_30805</name>
</gene>
<dbReference type="Proteomes" id="UP000327011">
    <property type="component" value="Unassembled WGS sequence"/>
</dbReference>
<protein>
    <submittedName>
        <fullName evidence="9">Cytochrome P450</fullName>
    </submittedName>
</protein>
<comment type="caution">
    <text evidence="9">The sequence shown here is derived from an EMBL/GenBank/DDBJ whole genome shotgun (WGS) entry which is preliminary data.</text>
</comment>
<evidence type="ECO:0000256" key="1">
    <source>
        <dbReference type="ARBA" id="ARBA00010617"/>
    </source>
</evidence>
<feature type="compositionally biased region" description="Basic and acidic residues" evidence="8">
    <location>
        <begin position="92"/>
        <end position="109"/>
    </location>
</feature>
<keyword evidence="2 7" id="KW-0349">Heme</keyword>
<dbReference type="PANTHER" id="PTHR24291">
    <property type="entry name" value="CYTOCHROME P450 FAMILY 4"/>
    <property type="match status" value="1"/>
</dbReference>
<evidence type="ECO:0000313" key="10">
    <source>
        <dbReference type="Proteomes" id="UP000327011"/>
    </source>
</evidence>
<dbReference type="GO" id="GO:0020037">
    <property type="term" value="F:heme binding"/>
    <property type="evidence" value="ECO:0007669"/>
    <property type="project" value="InterPro"/>
</dbReference>
<dbReference type="GO" id="GO:0016705">
    <property type="term" value="F:oxidoreductase activity, acting on paired donors, with incorporation or reduction of molecular oxygen"/>
    <property type="evidence" value="ECO:0007669"/>
    <property type="project" value="InterPro"/>
</dbReference>